<dbReference type="PANTHER" id="PTHR24286">
    <property type="entry name" value="CYTOCHROME P450 26"/>
    <property type="match status" value="1"/>
</dbReference>
<evidence type="ECO:0000256" key="7">
    <source>
        <dbReference type="PIRSR" id="PIRSR602401-1"/>
    </source>
</evidence>
<dbReference type="Gene3D" id="1.10.630.10">
    <property type="entry name" value="Cytochrome P450"/>
    <property type="match status" value="2"/>
</dbReference>
<evidence type="ECO:0000313" key="10">
    <source>
        <dbReference type="Proteomes" id="UP001289374"/>
    </source>
</evidence>
<dbReference type="CDD" id="cd11043">
    <property type="entry name" value="CYP90-like"/>
    <property type="match status" value="1"/>
</dbReference>
<accession>A0AAE2BX62</accession>
<reference evidence="9" key="2">
    <citation type="journal article" date="2024" name="Plant">
        <title>Genomic evolution and insights into agronomic trait innovations of Sesamum species.</title>
        <authorList>
            <person name="Miao H."/>
            <person name="Wang L."/>
            <person name="Qu L."/>
            <person name="Liu H."/>
            <person name="Sun Y."/>
            <person name="Le M."/>
            <person name="Wang Q."/>
            <person name="Wei S."/>
            <person name="Zheng Y."/>
            <person name="Lin W."/>
            <person name="Duan Y."/>
            <person name="Cao H."/>
            <person name="Xiong S."/>
            <person name="Wang X."/>
            <person name="Wei L."/>
            <person name="Li C."/>
            <person name="Ma Q."/>
            <person name="Ju M."/>
            <person name="Zhao R."/>
            <person name="Li G."/>
            <person name="Mu C."/>
            <person name="Tian Q."/>
            <person name="Mei H."/>
            <person name="Zhang T."/>
            <person name="Gao T."/>
            <person name="Zhang H."/>
        </authorList>
    </citation>
    <scope>NUCLEOTIDE SEQUENCE</scope>
    <source>
        <strain evidence="9">K16</strain>
    </source>
</reference>
<keyword evidence="3 7" id="KW-0479">Metal-binding</keyword>
<comment type="subcellular location">
    <subcellularLocation>
        <location evidence="1">Membrane</location>
        <topology evidence="1">Single-pass membrane protein</topology>
    </subcellularLocation>
</comment>
<dbReference type="GO" id="GO:0016125">
    <property type="term" value="P:sterol metabolic process"/>
    <property type="evidence" value="ECO:0007669"/>
    <property type="project" value="TreeGrafter"/>
</dbReference>
<dbReference type="GO" id="GO:0016709">
    <property type="term" value="F:oxidoreductase activity, acting on paired donors, with incorporation or reduction of molecular oxygen, NAD(P)H as one donor, and incorporation of one atom of oxygen"/>
    <property type="evidence" value="ECO:0007669"/>
    <property type="project" value="TreeGrafter"/>
</dbReference>
<dbReference type="PRINTS" id="PR00463">
    <property type="entry name" value="EP450I"/>
</dbReference>
<evidence type="ECO:0000256" key="8">
    <source>
        <dbReference type="RuleBase" id="RU000461"/>
    </source>
</evidence>
<dbReference type="AlphaFoldDB" id="A0AAE2BX62"/>
<dbReference type="GO" id="GO:0009687">
    <property type="term" value="P:abscisic acid metabolic process"/>
    <property type="evidence" value="ECO:0007669"/>
    <property type="project" value="TreeGrafter"/>
</dbReference>
<keyword evidence="5 8" id="KW-0560">Oxidoreductase</keyword>
<evidence type="ECO:0000256" key="4">
    <source>
        <dbReference type="ARBA" id="ARBA00022989"/>
    </source>
</evidence>
<dbReference type="GO" id="GO:0016020">
    <property type="term" value="C:membrane"/>
    <property type="evidence" value="ECO:0007669"/>
    <property type="project" value="UniProtKB-SubCell"/>
</dbReference>
<evidence type="ECO:0000256" key="5">
    <source>
        <dbReference type="ARBA" id="ARBA00023002"/>
    </source>
</evidence>
<dbReference type="GO" id="GO:0020037">
    <property type="term" value="F:heme binding"/>
    <property type="evidence" value="ECO:0007669"/>
    <property type="project" value="InterPro"/>
</dbReference>
<dbReference type="InterPro" id="IPR017972">
    <property type="entry name" value="Cyt_P450_CS"/>
</dbReference>
<evidence type="ECO:0000256" key="2">
    <source>
        <dbReference type="ARBA" id="ARBA00022692"/>
    </source>
</evidence>
<evidence type="ECO:0000313" key="9">
    <source>
        <dbReference type="EMBL" id="KAK4401046.1"/>
    </source>
</evidence>
<protein>
    <submittedName>
        <fullName evidence="9">Abscisic acid 8'-hydroxylase</fullName>
    </submittedName>
</protein>
<keyword evidence="4" id="KW-1133">Transmembrane helix</keyword>
<keyword evidence="6 7" id="KW-0408">Iron</keyword>
<dbReference type="GO" id="GO:0005506">
    <property type="term" value="F:iron ion binding"/>
    <property type="evidence" value="ECO:0007669"/>
    <property type="project" value="InterPro"/>
</dbReference>
<comment type="caution">
    <text evidence="9">The sequence shown here is derived from an EMBL/GenBank/DDBJ whole genome shotgun (WGS) entry which is preliminary data.</text>
</comment>
<keyword evidence="10" id="KW-1185">Reference proteome</keyword>
<dbReference type="EMBL" id="JACGWL010000006">
    <property type="protein sequence ID" value="KAK4401046.1"/>
    <property type="molecule type" value="Genomic_DNA"/>
</dbReference>
<sequence>MELIIFFFIIFLALVLLLFLLKFLSFAKPKLPLPPGTMGRPYIGETFQLYSQNPNTFFSSKVKKYGSIFKTHILGCPCVMTSSPEAAKLVLVSKAHLFKPTFPTSKERMLGKQAIFFHQGDYHTKLRKLVLRAFMPESIKNIVSDIESLAVGSLESWEGKLITTFQEMKTYAFNVALLSIFGKDEVLYREDLKRCYYILEKGYNSMPINLPGTLFHKAMKARKELAQILAKILSLRRQMKKNHTDLLGSFMGDVEGLTDEQIADNIIGVIFAARDTTASVLTWILKYLAENPTVLKAVTEEQESIMKSKEGLKEAVEDVELNGYLIPKGWKVLPLFRNIHHSPDNFPEPEKFDPSRFEVAPKPNTFMPFGNGTHSCPGNELAKVEILVLLHHLTTKYRWSVMGPQNGIQYAPFALPQNGLPINLSLKT</sequence>
<keyword evidence="2" id="KW-0812">Transmembrane</keyword>
<keyword evidence="7 8" id="KW-0349">Heme</keyword>
<dbReference type="Proteomes" id="UP001289374">
    <property type="component" value="Unassembled WGS sequence"/>
</dbReference>
<feature type="binding site" description="axial binding residue" evidence="7">
    <location>
        <position position="376"/>
    </location>
    <ligand>
        <name>heme</name>
        <dbReference type="ChEBI" id="CHEBI:30413"/>
    </ligand>
    <ligandPart>
        <name>Fe</name>
        <dbReference type="ChEBI" id="CHEBI:18248"/>
    </ligandPart>
</feature>
<evidence type="ECO:0000256" key="1">
    <source>
        <dbReference type="ARBA" id="ARBA00004167"/>
    </source>
</evidence>
<keyword evidence="4" id="KW-0472">Membrane</keyword>
<dbReference type="SUPFAM" id="SSF48264">
    <property type="entry name" value="Cytochrome P450"/>
    <property type="match status" value="1"/>
</dbReference>
<evidence type="ECO:0000256" key="3">
    <source>
        <dbReference type="ARBA" id="ARBA00022723"/>
    </source>
</evidence>
<name>A0AAE2BX62_9LAMI</name>
<dbReference type="PRINTS" id="PR00385">
    <property type="entry name" value="P450"/>
</dbReference>
<comment type="cofactor">
    <cofactor evidence="7">
        <name>heme</name>
        <dbReference type="ChEBI" id="CHEBI:30413"/>
    </cofactor>
</comment>
<dbReference type="Pfam" id="PF00067">
    <property type="entry name" value="p450"/>
    <property type="match status" value="2"/>
</dbReference>
<dbReference type="InterPro" id="IPR001128">
    <property type="entry name" value="Cyt_P450"/>
</dbReference>
<organism evidence="9 10">
    <name type="scientific">Sesamum angolense</name>
    <dbReference type="NCBI Taxonomy" id="2727404"/>
    <lineage>
        <taxon>Eukaryota</taxon>
        <taxon>Viridiplantae</taxon>
        <taxon>Streptophyta</taxon>
        <taxon>Embryophyta</taxon>
        <taxon>Tracheophyta</taxon>
        <taxon>Spermatophyta</taxon>
        <taxon>Magnoliopsida</taxon>
        <taxon>eudicotyledons</taxon>
        <taxon>Gunneridae</taxon>
        <taxon>Pentapetalae</taxon>
        <taxon>asterids</taxon>
        <taxon>lamiids</taxon>
        <taxon>Lamiales</taxon>
        <taxon>Pedaliaceae</taxon>
        <taxon>Sesamum</taxon>
    </lineage>
</organism>
<dbReference type="InterPro" id="IPR036396">
    <property type="entry name" value="Cyt_P450_sf"/>
</dbReference>
<reference evidence="9" key="1">
    <citation type="submission" date="2020-06" db="EMBL/GenBank/DDBJ databases">
        <authorList>
            <person name="Li T."/>
            <person name="Hu X."/>
            <person name="Zhang T."/>
            <person name="Song X."/>
            <person name="Zhang H."/>
            <person name="Dai N."/>
            <person name="Sheng W."/>
            <person name="Hou X."/>
            <person name="Wei L."/>
        </authorList>
    </citation>
    <scope>NUCLEOTIDE SEQUENCE</scope>
    <source>
        <strain evidence="9">K16</strain>
        <tissue evidence="9">Leaf</tissue>
    </source>
</reference>
<dbReference type="InterPro" id="IPR002401">
    <property type="entry name" value="Cyt_P450_E_grp-I"/>
</dbReference>
<proteinExistence type="inferred from homology"/>
<keyword evidence="8" id="KW-0503">Monooxygenase</keyword>
<evidence type="ECO:0000256" key="6">
    <source>
        <dbReference type="ARBA" id="ARBA00023004"/>
    </source>
</evidence>
<dbReference type="PANTHER" id="PTHR24286:SF10">
    <property type="entry name" value="ABSCISIC ACID 8'-HYDROXYLASE 1"/>
    <property type="match status" value="1"/>
</dbReference>
<comment type="similarity">
    <text evidence="8">Belongs to the cytochrome P450 family.</text>
</comment>
<dbReference type="PROSITE" id="PS00086">
    <property type="entry name" value="CYTOCHROME_P450"/>
    <property type="match status" value="1"/>
</dbReference>
<gene>
    <name evidence="9" type="ORF">Sango_1210700</name>
</gene>